<dbReference type="OrthoDB" id="9799836at2"/>
<feature type="region of interest" description="Disordered" evidence="1">
    <location>
        <begin position="199"/>
        <end position="226"/>
    </location>
</feature>
<dbReference type="CDD" id="cd00279">
    <property type="entry name" value="YlxR"/>
    <property type="match status" value="1"/>
</dbReference>
<evidence type="ECO:0000313" key="4">
    <source>
        <dbReference type="Proteomes" id="UP000219331"/>
    </source>
</evidence>
<evidence type="ECO:0000259" key="2">
    <source>
        <dbReference type="Pfam" id="PF04296"/>
    </source>
</evidence>
<dbReference type="InterPro" id="IPR007393">
    <property type="entry name" value="YlxR_dom"/>
</dbReference>
<dbReference type="Proteomes" id="UP000219331">
    <property type="component" value="Unassembled WGS sequence"/>
</dbReference>
<evidence type="ECO:0000256" key="1">
    <source>
        <dbReference type="SAM" id="MobiDB-lite"/>
    </source>
</evidence>
<dbReference type="InterPro" id="IPR029064">
    <property type="entry name" value="Ribosomal_eL30-like_sf"/>
</dbReference>
<keyword evidence="4" id="KW-1185">Reference proteome</keyword>
<accession>A0A285SYF9</accession>
<dbReference type="STRING" id="538381.GCA_001696535_03749"/>
<proteinExistence type="predicted"/>
<dbReference type="PANTHER" id="PTHR34215:SF1">
    <property type="entry name" value="YLXR DOMAIN-CONTAINING PROTEIN"/>
    <property type="match status" value="1"/>
</dbReference>
<dbReference type="InterPro" id="IPR037465">
    <property type="entry name" value="YlxR"/>
</dbReference>
<name>A0A285SYF9_9HYPH</name>
<organism evidence="3 4">
    <name type="scientific">Stappia indica</name>
    <dbReference type="NCBI Taxonomy" id="538381"/>
    <lineage>
        <taxon>Bacteria</taxon>
        <taxon>Pseudomonadati</taxon>
        <taxon>Pseudomonadota</taxon>
        <taxon>Alphaproteobacteria</taxon>
        <taxon>Hyphomicrobiales</taxon>
        <taxon>Stappiaceae</taxon>
        <taxon>Stappia</taxon>
    </lineage>
</organism>
<dbReference type="SUPFAM" id="SSF64376">
    <property type="entry name" value="YlxR-like"/>
    <property type="match status" value="1"/>
</dbReference>
<dbReference type="EMBL" id="OBML01000007">
    <property type="protein sequence ID" value="SOC13596.1"/>
    <property type="molecule type" value="Genomic_DNA"/>
</dbReference>
<dbReference type="NCBIfam" id="NF006622">
    <property type="entry name" value="PRK09190.1"/>
    <property type="match status" value="1"/>
</dbReference>
<feature type="domain" description="YlxR" evidence="2">
    <location>
        <begin position="10"/>
        <end position="83"/>
    </location>
</feature>
<reference evidence="3 4" key="1">
    <citation type="submission" date="2017-08" db="EMBL/GenBank/DDBJ databases">
        <authorList>
            <person name="de Groot N.N."/>
        </authorList>
    </citation>
    <scope>NUCLEOTIDE SEQUENCE [LARGE SCALE GENOMIC DNA]</scope>
    <source>
        <strain evidence="3 4">USBA 352</strain>
    </source>
</reference>
<dbReference type="InterPro" id="IPR035931">
    <property type="entry name" value="YlxR-like_sf"/>
</dbReference>
<evidence type="ECO:0000313" key="3">
    <source>
        <dbReference type="EMBL" id="SOC13596.1"/>
    </source>
</evidence>
<dbReference type="Gene3D" id="3.30.1230.10">
    <property type="entry name" value="YlxR-like"/>
    <property type="match status" value="1"/>
</dbReference>
<dbReference type="AlphaFoldDB" id="A0A285SYF9"/>
<gene>
    <name evidence="3" type="ORF">SAMN05421512_107208</name>
</gene>
<sequence length="226" mass="23776">MPRRNEPLERSCALTRAVRPVDEMIRFVAGPDGNIVPDLRRRLPGRGVWITASRQSVAEAQKKKVFSRALKDGSVRVEGDLADQVDALIERSALNALSLARKAGEVVSGFAKVEAAVRGQDVIGLVQARDGGDDGARKLAAIARARFADTGGCRLIGCFTSAQLDLALGRSNVIHAALLAGRAGENALVRVEELERFRTGSGSDPVAGTLGDPVANDGAGSAVIQD</sequence>
<dbReference type="Gene3D" id="3.30.1330.30">
    <property type="match status" value="1"/>
</dbReference>
<dbReference type="RefSeq" id="WP_083206429.1">
    <property type="nucleotide sequence ID" value="NZ_JAJGNR010000007.1"/>
</dbReference>
<dbReference type="SUPFAM" id="SSF55315">
    <property type="entry name" value="L30e-like"/>
    <property type="match status" value="1"/>
</dbReference>
<protein>
    <recommendedName>
        <fullName evidence="2">YlxR domain-containing protein</fullName>
    </recommendedName>
</protein>
<dbReference type="Pfam" id="PF04296">
    <property type="entry name" value="YlxR"/>
    <property type="match status" value="1"/>
</dbReference>
<dbReference type="PANTHER" id="PTHR34215">
    <property type="entry name" value="BLL0784 PROTEIN"/>
    <property type="match status" value="1"/>
</dbReference>